<name>A0A7W7Z9T5_9BACT</name>
<feature type="chain" id="PRO_5030617914" description="HEAT repeat protein" evidence="1">
    <location>
        <begin position="22"/>
        <end position="292"/>
    </location>
</feature>
<evidence type="ECO:0008006" key="4">
    <source>
        <dbReference type="Google" id="ProtNLM"/>
    </source>
</evidence>
<protein>
    <recommendedName>
        <fullName evidence="4">HEAT repeat protein</fullName>
    </recommendedName>
</protein>
<comment type="caution">
    <text evidence="2">The sequence shown here is derived from an EMBL/GenBank/DDBJ whole genome shotgun (WGS) entry which is preliminary data.</text>
</comment>
<dbReference type="Proteomes" id="UP000540989">
    <property type="component" value="Unassembled WGS sequence"/>
</dbReference>
<sequence>MRSVLGLAVLAVGMTAQNASATLVSPGAGSAMVMLLDDGAYGDGTKAMNEQRWQDAVSSFDKVIQSKDRKSDAALYWKAYSLKKLGNAQAAASTCDELRARFTASSWNRDCSALTVDARVSIPPVEMERHEHSTGRTPDEDLKILAMNSLLNQNPEKAVPILRGMLGSNQPPSLRKHALFVLAQSKSPEAEAILHDAELGKMGPDVQHDAIQAAGVFLGKKNNGTLVEVYKSTGDAKIKRSVVSALSVSQDASRMVDLARSEKDIEMKRSIVSQLAIMHDKVAEDYMLELLK</sequence>
<dbReference type="Gene3D" id="1.25.40.10">
    <property type="entry name" value="Tetratricopeptide repeat domain"/>
    <property type="match status" value="1"/>
</dbReference>
<feature type="signal peptide" evidence="1">
    <location>
        <begin position="1"/>
        <end position="21"/>
    </location>
</feature>
<accession>A0A7W7Z9T5</accession>
<dbReference type="AlphaFoldDB" id="A0A7W7Z9T5"/>
<dbReference type="SUPFAM" id="SSF48371">
    <property type="entry name" value="ARM repeat"/>
    <property type="match status" value="1"/>
</dbReference>
<evidence type="ECO:0000256" key="1">
    <source>
        <dbReference type="SAM" id="SignalP"/>
    </source>
</evidence>
<gene>
    <name evidence="2" type="ORF">HDF16_000658</name>
</gene>
<evidence type="ECO:0000313" key="3">
    <source>
        <dbReference type="Proteomes" id="UP000540989"/>
    </source>
</evidence>
<dbReference type="InterPro" id="IPR011990">
    <property type="entry name" value="TPR-like_helical_dom_sf"/>
</dbReference>
<dbReference type="InterPro" id="IPR011989">
    <property type="entry name" value="ARM-like"/>
</dbReference>
<dbReference type="EMBL" id="JACHIP010000001">
    <property type="protein sequence ID" value="MBB5055989.1"/>
    <property type="molecule type" value="Genomic_DNA"/>
</dbReference>
<proteinExistence type="predicted"/>
<organism evidence="2 3">
    <name type="scientific">Granulicella aggregans</name>
    <dbReference type="NCBI Taxonomy" id="474949"/>
    <lineage>
        <taxon>Bacteria</taxon>
        <taxon>Pseudomonadati</taxon>
        <taxon>Acidobacteriota</taxon>
        <taxon>Terriglobia</taxon>
        <taxon>Terriglobales</taxon>
        <taxon>Acidobacteriaceae</taxon>
        <taxon>Granulicella</taxon>
    </lineage>
</organism>
<dbReference type="InterPro" id="IPR016024">
    <property type="entry name" value="ARM-type_fold"/>
</dbReference>
<reference evidence="2 3" key="1">
    <citation type="submission" date="2020-08" db="EMBL/GenBank/DDBJ databases">
        <title>Genomic Encyclopedia of Type Strains, Phase IV (KMG-V): Genome sequencing to study the core and pangenomes of soil and plant-associated prokaryotes.</title>
        <authorList>
            <person name="Whitman W."/>
        </authorList>
    </citation>
    <scope>NUCLEOTIDE SEQUENCE [LARGE SCALE GENOMIC DNA]</scope>
    <source>
        <strain evidence="2 3">M8UP14</strain>
    </source>
</reference>
<keyword evidence="3" id="KW-1185">Reference proteome</keyword>
<evidence type="ECO:0000313" key="2">
    <source>
        <dbReference type="EMBL" id="MBB5055989.1"/>
    </source>
</evidence>
<dbReference type="Gene3D" id="1.25.10.10">
    <property type="entry name" value="Leucine-rich Repeat Variant"/>
    <property type="match status" value="1"/>
</dbReference>
<dbReference type="RefSeq" id="WP_184213703.1">
    <property type="nucleotide sequence ID" value="NZ_JACHIP010000001.1"/>
</dbReference>
<keyword evidence="1" id="KW-0732">Signal</keyword>